<evidence type="ECO:0000313" key="1">
    <source>
        <dbReference type="Proteomes" id="UP000095283"/>
    </source>
</evidence>
<keyword evidence="1" id="KW-1185">Reference proteome</keyword>
<reference evidence="2" key="1">
    <citation type="submission" date="2016-11" db="UniProtKB">
        <authorList>
            <consortium name="WormBaseParasite"/>
        </authorList>
    </citation>
    <scope>IDENTIFICATION</scope>
</reference>
<proteinExistence type="predicted"/>
<accession>A0A1I7WHV5</accession>
<dbReference type="AlphaFoldDB" id="A0A1I7WHV5"/>
<organism evidence="1 2">
    <name type="scientific">Heterorhabditis bacteriophora</name>
    <name type="common">Entomopathogenic nematode worm</name>
    <dbReference type="NCBI Taxonomy" id="37862"/>
    <lineage>
        <taxon>Eukaryota</taxon>
        <taxon>Metazoa</taxon>
        <taxon>Ecdysozoa</taxon>
        <taxon>Nematoda</taxon>
        <taxon>Chromadorea</taxon>
        <taxon>Rhabditida</taxon>
        <taxon>Rhabditina</taxon>
        <taxon>Rhabditomorpha</taxon>
        <taxon>Strongyloidea</taxon>
        <taxon>Heterorhabditidae</taxon>
        <taxon>Heterorhabditis</taxon>
    </lineage>
</organism>
<evidence type="ECO:0000313" key="2">
    <source>
        <dbReference type="WBParaSite" id="Hba_04568"/>
    </source>
</evidence>
<dbReference type="WBParaSite" id="Hba_04568">
    <property type="protein sequence ID" value="Hba_04568"/>
    <property type="gene ID" value="Hba_04568"/>
</dbReference>
<protein>
    <submittedName>
        <fullName evidence="2">Uncharacterized protein</fullName>
    </submittedName>
</protein>
<sequence>MHPFLIPLTSYHNPTTASAGRRNRLFMVLRVNMFSDKSTTTVLSNILMRIADSILINCIKNNKLDKKNEKI</sequence>
<name>A0A1I7WHV5_HETBA</name>
<dbReference type="Proteomes" id="UP000095283">
    <property type="component" value="Unplaced"/>
</dbReference>